<dbReference type="AlphaFoldDB" id="A0A9N9JB62"/>
<comment type="caution">
    <text evidence="1">The sequence shown here is derived from an EMBL/GenBank/DDBJ whole genome shotgun (WGS) entry which is preliminary data.</text>
</comment>
<dbReference type="EMBL" id="CAJVPS010052739">
    <property type="protein sequence ID" value="CAG8771484.1"/>
    <property type="molecule type" value="Genomic_DNA"/>
</dbReference>
<sequence length="43" mass="5204">MLNLKRIEFEDGRQFTKAMLADMKFMTENCKFEATVQRKFLEN</sequence>
<name>A0A9N9JB62_9GLOM</name>
<organism evidence="1 2">
    <name type="scientific">Ambispora leptoticha</name>
    <dbReference type="NCBI Taxonomy" id="144679"/>
    <lineage>
        <taxon>Eukaryota</taxon>
        <taxon>Fungi</taxon>
        <taxon>Fungi incertae sedis</taxon>
        <taxon>Mucoromycota</taxon>
        <taxon>Glomeromycotina</taxon>
        <taxon>Glomeromycetes</taxon>
        <taxon>Archaeosporales</taxon>
        <taxon>Ambisporaceae</taxon>
        <taxon>Ambispora</taxon>
    </lineage>
</organism>
<keyword evidence="2" id="KW-1185">Reference proteome</keyword>
<evidence type="ECO:0000313" key="1">
    <source>
        <dbReference type="EMBL" id="CAG8771484.1"/>
    </source>
</evidence>
<feature type="non-terminal residue" evidence="1">
    <location>
        <position position="43"/>
    </location>
</feature>
<protein>
    <submittedName>
        <fullName evidence="1">4462_t:CDS:1</fullName>
    </submittedName>
</protein>
<accession>A0A9N9JB62</accession>
<proteinExistence type="predicted"/>
<gene>
    <name evidence="1" type="ORF">ALEPTO_LOCUS14160</name>
</gene>
<reference evidence="1" key="1">
    <citation type="submission" date="2021-06" db="EMBL/GenBank/DDBJ databases">
        <authorList>
            <person name="Kallberg Y."/>
            <person name="Tangrot J."/>
            <person name="Rosling A."/>
        </authorList>
    </citation>
    <scope>NUCLEOTIDE SEQUENCE</scope>
    <source>
        <strain evidence="1">FL130A</strain>
    </source>
</reference>
<evidence type="ECO:0000313" key="2">
    <source>
        <dbReference type="Proteomes" id="UP000789508"/>
    </source>
</evidence>
<dbReference type="Proteomes" id="UP000789508">
    <property type="component" value="Unassembled WGS sequence"/>
</dbReference>
<dbReference type="OrthoDB" id="10478511at2759"/>